<name>A0A9D2CI82_9ACTN</name>
<feature type="transmembrane region" description="Helical" evidence="7">
    <location>
        <begin position="334"/>
        <end position="353"/>
    </location>
</feature>
<proteinExistence type="predicted"/>
<feature type="transmembrane region" description="Helical" evidence="7">
    <location>
        <begin position="60"/>
        <end position="77"/>
    </location>
</feature>
<dbReference type="AlphaFoldDB" id="A0A9D2CI82"/>
<dbReference type="Pfam" id="PF07690">
    <property type="entry name" value="MFS_1"/>
    <property type="match status" value="1"/>
</dbReference>
<dbReference type="GO" id="GO:0022857">
    <property type="term" value="F:transmembrane transporter activity"/>
    <property type="evidence" value="ECO:0007669"/>
    <property type="project" value="InterPro"/>
</dbReference>
<dbReference type="GO" id="GO:0005886">
    <property type="term" value="C:plasma membrane"/>
    <property type="evidence" value="ECO:0007669"/>
    <property type="project" value="UniProtKB-SubCell"/>
</dbReference>
<feature type="transmembrane region" description="Helical" evidence="7">
    <location>
        <begin position="206"/>
        <end position="225"/>
    </location>
</feature>
<evidence type="ECO:0000313" key="9">
    <source>
        <dbReference type="EMBL" id="HIY79877.1"/>
    </source>
</evidence>
<dbReference type="InterPro" id="IPR036259">
    <property type="entry name" value="MFS_trans_sf"/>
</dbReference>
<feature type="transmembrane region" description="Helical" evidence="7">
    <location>
        <begin position="275"/>
        <end position="297"/>
    </location>
</feature>
<organism evidence="9 10">
    <name type="scientific">Candidatus Olsenella excrementavium</name>
    <dbReference type="NCBI Taxonomy" id="2838709"/>
    <lineage>
        <taxon>Bacteria</taxon>
        <taxon>Bacillati</taxon>
        <taxon>Actinomycetota</taxon>
        <taxon>Coriobacteriia</taxon>
        <taxon>Coriobacteriales</taxon>
        <taxon>Atopobiaceae</taxon>
        <taxon>Olsenella</taxon>
    </lineage>
</organism>
<keyword evidence="3" id="KW-1003">Cell membrane</keyword>
<dbReference type="Proteomes" id="UP000824133">
    <property type="component" value="Unassembled WGS sequence"/>
</dbReference>
<feature type="domain" description="Major facilitator superfamily (MFS) profile" evidence="8">
    <location>
        <begin position="1"/>
        <end position="447"/>
    </location>
</feature>
<evidence type="ECO:0000256" key="5">
    <source>
        <dbReference type="ARBA" id="ARBA00022989"/>
    </source>
</evidence>
<accession>A0A9D2CI82</accession>
<dbReference type="SUPFAM" id="SSF103473">
    <property type="entry name" value="MFS general substrate transporter"/>
    <property type="match status" value="1"/>
</dbReference>
<keyword evidence="5 7" id="KW-1133">Transmembrane helix</keyword>
<feature type="transmembrane region" description="Helical" evidence="7">
    <location>
        <begin position="29"/>
        <end position="48"/>
    </location>
</feature>
<feature type="transmembrane region" description="Helical" evidence="7">
    <location>
        <begin position="117"/>
        <end position="135"/>
    </location>
</feature>
<dbReference type="PROSITE" id="PS50850">
    <property type="entry name" value="MFS"/>
    <property type="match status" value="1"/>
</dbReference>
<feature type="transmembrane region" description="Helical" evidence="7">
    <location>
        <begin position="374"/>
        <end position="395"/>
    </location>
</feature>
<evidence type="ECO:0000256" key="1">
    <source>
        <dbReference type="ARBA" id="ARBA00004651"/>
    </source>
</evidence>
<evidence type="ECO:0000256" key="4">
    <source>
        <dbReference type="ARBA" id="ARBA00022692"/>
    </source>
</evidence>
<dbReference type="EMBL" id="DXCP01000040">
    <property type="protein sequence ID" value="HIY79877.1"/>
    <property type="molecule type" value="Genomic_DNA"/>
</dbReference>
<dbReference type="InterPro" id="IPR011701">
    <property type="entry name" value="MFS"/>
</dbReference>
<protein>
    <submittedName>
        <fullName evidence="9">MFS transporter</fullName>
    </submittedName>
</protein>
<feature type="transmembrane region" description="Helical" evidence="7">
    <location>
        <begin position="309"/>
        <end position="328"/>
    </location>
</feature>
<dbReference type="PANTHER" id="PTHR42718:SF46">
    <property type="entry name" value="BLR6921 PROTEIN"/>
    <property type="match status" value="1"/>
</dbReference>
<dbReference type="Gene3D" id="1.20.1250.20">
    <property type="entry name" value="MFS general substrate transporter like domains"/>
    <property type="match status" value="1"/>
</dbReference>
<evidence type="ECO:0000256" key="2">
    <source>
        <dbReference type="ARBA" id="ARBA00022448"/>
    </source>
</evidence>
<gene>
    <name evidence="9" type="ORF">IAA42_05530</name>
</gene>
<reference evidence="9" key="2">
    <citation type="submission" date="2021-04" db="EMBL/GenBank/DDBJ databases">
        <authorList>
            <person name="Gilroy R."/>
        </authorList>
    </citation>
    <scope>NUCLEOTIDE SEQUENCE</scope>
    <source>
        <strain evidence="9">ChiHjej10B9-743</strain>
    </source>
</reference>
<feature type="transmembrane region" description="Helical" evidence="7">
    <location>
        <begin position="180"/>
        <end position="200"/>
    </location>
</feature>
<dbReference type="InterPro" id="IPR020846">
    <property type="entry name" value="MFS_dom"/>
</dbReference>
<feature type="transmembrane region" description="Helical" evidence="7">
    <location>
        <begin position="425"/>
        <end position="445"/>
    </location>
</feature>
<sequence>MTLMEMLDTTIANVALPTLQTAFEVDMALVQWVSSTLLVVSCAFLLTFGRLGDMIGKVRVFQFGVVTFTVGSLLSALAPSLPILIAARAVQGLGIAASMANNQGIITEMFADSRGRALGLLATFTALGAMSGPTIGGTLVSMAPWRVIFLINVPIGVVSFLVGLRVLPNRRPAERKRFDVKGAVLLSPAILLFFAAITLMQKGFSPLHAVMLAVAAVLLVLFVIVERRESDPLINMDVFKNLGFDACLLTAVCVFLALSGITVISPFYLQQAMGIAPGVAGAIVATYSLVNAIVGPISGTISDKIGCNIPVVVGAALFALGLSLFASLSLDTPVPLIVAIMMGTSLGSAIFQAPNNSLIMSHAKPEMLGFVGSLGNLMRYLGQSLGITVSMALLYGNMSDVAGYRVTAYIPERPDVFITGMSRTFLILMGLVIVGIVITLVRIFVLDRREGHTS</sequence>
<comment type="caution">
    <text evidence="9">The sequence shown here is derived from an EMBL/GenBank/DDBJ whole genome shotgun (WGS) entry which is preliminary data.</text>
</comment>
<evidence type="ECO:0000313" key="10">
    <source>
        <dbReference type="Proteomes" id="UP000824133"/>
    </source>
</evidence>
<comment type="subcellular location">
    <subcellularLocation>
        <location evidence="1">Cell membrane</location>
        <topology evidence="1">Multi-pass membrane protein</topology>
    </subcellularLocation>
</comment>
<dbReference type="PRINTS" id="PR01036">
    <property type="entry name" value="TCRTETB"/>
</dbReference>
<dbReference type="PANTHER" id="PTHR42718">
    <property type="entry name" value="MAJOR FACILITATOR SUPERFAMILY MULTIDRUG TRANSPORTER MFSC"/>
    <property type="match status" value="1"/>
</dbReference>
<feature type="transmembrane region" description="Helical" evidence="7">
    <location>
        <begin position="147"/>
        <end position="168"/>
    </location>
</feature>
<keyword evidence="4 7" id="KW-0812">Transmembrane</keyword>
<evidence type="ECO:0000256" key="6">
    <source>
        <dbReference type="ARBA" id="ARBA00023136"/>
    </source>
</evidence>
<evidence type="ECO:0000256" key="7">
    <source>
        <dbReference type="SAM" id="Phobius"/>
    </source>
</evidence>
<keyword evidence="2" id="KW-0813">Transport</keyword>
<reference evidence="9" key="1">
    <citation type="journal article" date="2021" name="PeerJ">
        <title>Extensive microbial diversity within the chicken gut microbiome revealed by metagenomics and culture.</title>
        <authorList>
            <person name="Gilroy R."/>
            <person name="Ravi A."/>
            <person name="Getino M."/>
            <person name="Pursley I."/>
            <person name="Horton D.L."/>
            <person name="Alikhan N.F."/>
            <person name="Baker D."/>
            <person name="Gharbi K."/>
            <person name="Hall N."/>
            <person name="Watson M."/>
            <person name="Adriaenssens E.M."/>
            <person name="Foster-Nyarko E."/>
            <person name="Jarju S."/>
            <person name="Secka A."/>
            <person name="Antonio M."/>
            <person name="Oren A."/>
            <person name="Chaudhuri R.R."/>
            <person name="La Ragione R."/>
            <person name="Hildebrand F."/>
            <person name="Pallen M.J."/>
        </authorList>
    </citation>
    <scope>NUCLEOTIDE SEQUENCE</scope>
    <source>
        <strain evidence="9">ChiHjej10B9-743</strain>
    </source>
</reference>
<dbReference type="CDD" id="cd17321">
    <property type="entry name" value="MFS_MMR_MDR_like"/>
    <property type="match status" value="1"/>
</dbReference>
<keyword evidence="6 7" id="KW-0472">Membrane</keyword>
<evidence type="ECO:0000256" key="3">
    <source>
        <dbReference type="ARBA" id="ARBA00022475"/>
    </source>
</evidence>
<evidence type="ECO:0000259" key="8">
    <source>
        <dbReference type="PROSITE" id="PS50850"/>
    </source>
</evidence>
<dbReference type="Gene3D" id="1.20.1720.10">
    <property type="entry name" value="Multidrug resistance protein D"/>
    <property type="match status" value="1"/>
</dbReference>
<feature type="transmembrane region" description="Helical" evidence="7">
    <location>
        <begin position="246"/>
        <end position="269"/>
    </location>
</feature>